<reference evidence="2" key="2">
    <citation type="submission" date="2017-12" db="EMBL/GenBank/DDBJ databases">
        <title>Genome sequence of the Bar-tailed Godwit (Limosa lapponica baueri).</title>
        <authorList>
            <person name="Lima N.C.B."/>
            <person name="Parody-Merino A.M."/>
            <person name="Battley P.F."/>
            <person name="Fidler A.E."/>
            <person name="Prosdocimi F."/>
        </authorList>
    </citation>
    <scope>NUCLEOTIDE SEQUENCE [LARGE SCALE GENOMIC DNA]</scope>
</reference>
<protein>
    <submittedName>
        <fullName evidence="1">Caspase recruitment domain-containing protein 10</fullName>
    </submittedName>
</protein>
<name>A0A2I0USN7_LIMLA</name>
<evidence type="ECO:0000313" key="1">
    <source>
        <dbReference type="EMBL" id="PKU49064.1"/>
    </source>
</evidence>
<reference evidence="2" key="1">
    <citation type="submission" date="2017-11" db="EMBL/GenBank/DDBJ databases">
        <authorList>
            <person name="Lima N.C."/>
            <person name="Parody-Merino A.M."/>
            <person name="Battley P.F."/>
            <person name="Fidler A.E."/>
            <person name="Prosdocimi F."/>
        </authorList>
    </citation>
    <scope>NUCLEOTIDE SEQUENCE [LARGE SCALE GENOMIC DNA]</scope>
</reference>
<keyword evidence="2" id="KW-1185">Reference proteome</keyword>
<gene>
    <name evidence="1" type="ORF">llap_717</name>
</gene>
<accession>A0A2I0USN7</accession>
<sequence>MELPSWPGIRHLLPGCEERASHLASILGFHKPGLAQNPDMDLDPRNKDLPLKPNAFGKTQFFSLFLSGDLSPARHDDPMGDVRRGRRCLS</sequence>
<organism evidence="1 2">
    <name type="scientific">Limosa lapponica baueri</name>
    <dbReference type="NCBI Taxonomy" id="1758121"/>
    <lineage>
        <taxon>Eukaryota</taxon>
        <taxon>Metazoa</taxon>
        <taxon>Chordata</taxon>
        <taxon>Craniata</taxon>
        <taxon>Vertebrata</taxon>
        <taxon>Euteleostomi</taxon>
        <taxon>Archelosauria</taxon>
        <taxon>Archosauria</taxon>
        <taxon>Dinosauria</taxon>
        <taxon>Saurischia</taxon>
        <taxon>Theropoda</taxon>
        <taxon>Coelurosauria</taxon>
        <taxon>Aves</taxon>
        <taxon>Neognathae</taxon>
        <taxon>Neoaves</taxon>
        <taxon>Charadriiformes</taxon>
        <taxon>Scolopacidae</taxon>
        <taxon>Limosa</taxon>
    </lineage>
</organism>
<dbReference type="EMBL" id="KZ505643">
    <property type="protein sequence ID" value="PKU49064.1"/>
    <property type="molecule type" value="Genomic_DNA"/>
</dbReference>
<evidence type="ECO:0000313" key="2">
    <source>
        <dbReference type="Proteomes" id="UP000233556"/>
    </source>
</evidence>
<dbReference type="Proteomes" id="UP000233556">
    <property type="component" value="Unassembled WGS sequence"/>
</dbReference>
<dbReference type="AlphaFoldDB" id="A0A2I0USN7"/>
<proteinExistence type="predicted"/>